<dbReference type="PANTHER" id="PTHR33538">
    <property type="entry name" value="PROTEIN GAMETE EXPRESSED 1"/>
    <property type="match status" value="1"/>
</dbReference>
<feature type="chain" id="PRO_5043848533" evidence="3">
    <location>
        <begin position="26"/>
        <end position="527"/>
    </location>
</feature>
<dbReference type="AlphaFoldDB" id="A0A7D9DS52"/>
<feature type="transmembrane region" description="Helical" evidence="2">
    <location>
        <begin position="323"/>
        <end position="342"/>
    </location>
</feature>
<accession>A0A7D9DS52</accession>
<keyword evidence="2" id="KW-0812">Transmembrane</keyword>
<evidence type="ECO:0000256" key="3">
    <source>
        <dbReference type="SAM" id="SignalP"/>
    </source>
</evidence>
<evidence type="ECO:0000256" key="1">
    <source>
        <dbReference type="SAM" id="MobiDB-lite"/>
    </source>
</evidence>
<dbReference type="EMBL" id="CACRXK020002099">
    <property type="protein sequence ID" value="CAB3992674.1"/>
    <property type="molecule type" value="Genomic_DNA"/>
</dbReference>
<sequence length="527" mass="59745">MTCGSLSFVLITLAIFALLETLVHGNNVELPFDHSSDQRQRLQNGEQEFQRIRSRADHSECWEEAISRLRVGCKHLTDVEQSRLAIAFANCHFEKSGLRKYPCSENDSIEECTRDMAKSVLAFNTYTEFYTHTSDICFYLQSKVWQQKTEDTINKLSSTSNVVANQLEVSLTNQQKVLEGQESSLSNQGEILKNEAYLKSALKTSAESAKEAFLDMKKATAQQKAVLMETFDSLFKGVDRITKLQSMLLGEFMTLHSLGFYLVSILACYIITSAPRTAAARLWLFGVLSAHIVIERLIVRWNITDKESQQSGTTTEIIHGHLWIFRKIFVFESFLILVYFATKYCDYGRVNYNMLRDIQIEIRKLKLKGTDIGKCLTDGINKSFYLEEKFTDSNSNYPDGNYPVLYQLASLDQTCLSEEDLYTDDSSDCNEEGSGSGSESEDPTFVLDNTQAQTLSTSCADRRTPVCEYNLRPRKTFSNLNKGSNMRSLPDPKTLSDLIFNLTRSTTQYSKATRLSKTASLSCDEED</sequence>
<keyword evidence="3" id="KW-0732">Signal</keyword>
<evidence type="ECO:0000313" key="4">
    <source>
        <dbReference type="EMBL" id="CAB3992674.1"/>
    </source>
</evidence>
<reference evidence="4" key="1">
    <citation type="submission" date="2020-04" db="EMBL/GenBank/DDBJ databases">
        <authorList>
            <person name="Alioto T."/>
            <person name="Alioto T."/>
            <person name="Gomez Garrido J."/>
        </authorList>
    </citation>
    <scope>NUCLEOTIDE SEQUENCE</scope>
    <source>
        <strain evidence="4">A484AB</strain>
    </source>
</reference>
<dbReference type="Proteomes" id="UP001152795">
    <property type="component" value="Unassembled WGS sequence"/>
</dbReference>
<keyword evidence="5" id="KW-1185">Reference proteome</keyword>
<organism evidence="4 5">
    <name type="scientific">Paramuricea clavata</name>
    <name type="common">Red gorgonian</name>
    <name type="synonym">Violescent sea-whip</name>
    <dbReference type="NCBI Taxonomy" id="317549"/>
    <lineage>
        <taxon>Eukaryota</taxon>
        <taxon>Metazoa</taxon>
        <taxon>Cnidaria</taxon>
        <taxon>Anthozoa</taxon>
        <taxon>Octocorallia</taxon>
        <taxon>Malacalcyonacea</taxon>
        <taxon>Plexauridae</taxon>
        <taxon>Paramuricea</taxon>
    </lineage>
</organism>
<name>A0A7D9DS52_PARCT</name>
<dbReference type="OrthoDB" id="377549at2759"/>
<feature type="region of interest" description="Disordered" evidence="1">
    <location>
        <begin position="422"/>
        <end position="444"/>
    </location>
</feature>
<feature type="transmembrane region" description="Helical" evidence="2">
    <location>
        <begin position="252"/>
        <end position="271"/>
    </location>
</feature>
<protein>
    <submittedName>
        <fullName evidence="4">Uncharacterized protein</fullName>
    </submittedName>
</protein>
<evidence type="ECO:0000256" key="2">
    <source>
        <dbReference type="SAM" id="Phobius"/>
    </source>
</evidence>
<feature type="compositionally biased region" description="Acidic residues" evidence="1">
    <location>
        <begin position="422"/>
        <end position="431"/>
    </location>
</feature>
<dbReference type="PANTHER" id="PTHR33538:SF2">
    <property type="entry name" value="PROTEIN GAMETE EXPRESSED 1"/>
    <property type="match status" value="1"/>
</dbReference>
<comment type="caution">
    <text evidence="4">The sequence shown here is derived from an EMBL/GenBank/DDBJ whole genome shotgun (WGS) entry which is preliminary data.</text>
</comment>
<gene>
    <name evidence="4" type="ORF">PACLA_8A007619</name>
</gene>
<evidence type="ECO:0000313" key="5">
    <source>
        <dbReference type="Proteomes" id="UP001152795"/>
    </source>
</evidence>
<keyword evidence="2" id="KW-0472">Membrane</keyword>
<dbReference type="InterPro" id="IPR040346">
    <property type="entry name" value="GEX1/Brambleberry"/>
</dbReference>
<feature type="signal peptide" evidence="3">
    <location>
        <begin position="1"/>
        <end position="25"/>
    </location>
</feature>
<keyword evidence="2" id="KW-1133">Transmembrane helix</keyword>
<proteinExistence type="predicted"/>
<feature type="transmembrane region" description="Helical" evidence="2">
    <location>
        <begin position="283"/>
        <end position="303"/>
    </location>
</feature>